<sequence>MNIFHHKRKKYRFLCLAISTFIVLLIGIIPVRIAIAFSQTPIPQAIFTLGGGPNREKFTAQFAQNHPTLEIWVSSGTRPDIASKIFREAGISDERINLDRRAVDTVTNFTSLVADFKSRNIQHVYLVTSDFHMRRAIAIATIVFGSQGIAFTPVSIPTKNPPETWLHILRDFGRAILWLFTGRTGASARTLIHLLASDRSLV</sequence>
<organism evidence="2 3">
    <name type="scientific">Funiculus sociatus GB2-A5</name>
    <dbReference type="NCBI Taxonomy" id="2933946"/>
    <lineage>
        <taxon>Bacteria</taxon>
        <taxon>Bacillati</taxon>
        <taxon>Cyanobacteriota</taxon>
        <taxon>Cyanophyceae</taxon>
        <taxon>Coleofasciculales</taxon>
        <taxon>Coleofasciculaceae</taxon>
        <taxon>Funiculus</taxon>
    </lineage>
</organism>
<evidence type="ECO:0000313" key="2">
    <source>
        <dbReference type="EMBL" id="MEP0865681.1"/>
    </source>
</evidence>
<dbReference type="PANTHER" id="PTHR30336">
    <property type="entry name" value="INNER MEMBRANE PROTEIN, PROBABLE PERMEASE"/>
    <property type="match status" value="1"/>
</dbReference>
<dbReference type="PANTHER" id="PTHR30336:SF20">
    <property type="entry name" value="DUF218 DOMAIN-CONTAINING PROTEIN"/>
    <property type="match status" value="1"/>
</dbReference>
<dbReference type="EMBL" id="JAMPKK010000030">
    <property type="protein sequence ID" value="MEP0865681.1"/>
    <property type="molecule type" value="Genomic_DNA"/>
</dbReference>
<dbReference type="CDD" id="cd06259">
    <property type="entry name" value="YdcF-like"/>
    <property type="match status" value="1"/>
</dbReference>
<dbReference type="Pfam" id="PF02698">
    <property type="entry name" value="DUF218"/>
    <property type="match status" value="1"/>
</dbReference>
<proteinExistence type="predicted"/>
<reference evidence="2 3" key="1">
    <citation type="submission" date="2022-04" db="EMBL/GenBank/DDBJ databases">
        <title>Positive selection, recombination, and allopatry shape intraspecific diversity of widespread and dominant cyanobacteria.</title>
        <authorList>
            <person name="Wei J."/>
            <person name="Shu W."/>
            <person name="Hu C."/>
        </authorList>
    </citation>
    <scope>NUCLEOTIDE SEQUENCE [LARGE SCALE GENOMIC DNA]</scope>
    <source>
        <strain evidence="2 3">GB2-A5</strain>
    </source>
</reference>
<name>A0ABV0JQJ6_9CYAN</name>
<dbReference type="InterPro" id="IPR014729">
    <property type="entry name" value="Rossmann-like_a/b/a_fold"/>
</dbReference>
<evidence type="ECO:0000313" key="3">
    <source>
        <dbReference type="Proteomes" id="UP001442494"/>
    </source>
</evidence>
<protein>
    <submittedName>
        <fullName evidence="2">YdcF family protein</fullName>
    </submittedName>
</protein>
<dbReference type="Proteomes" id="UP001442494">
    <property type="component" value="Unassembled WGS sequence"/>
</dbReference>
<feature type="domain" description="DUF218" evidence="1">
    <location>
        <begin position="44"/>
        <end position="164"/>
    </location>
</feature>
<accession>A0ABV0JQJ6</accession>
<dbReference type="InterPro" id="IPR003848">
    <property type="entry name" value="DUF218"/>
</dbReference>
<evidence type="ECO:0000259" key="1">
    <source>
        <dbReference type="Pfam" id="PF02698"/>
    </source>
</evidence>
<dbReference type="InterPro" id="IPR051599">
    <property type="entry name" value="Cell_Envelope_Assoc"/>
</dbReference>
<keyword evidence="3" id="KW-1185">Reference proteome</keyword>
<dbReference type="RefSeq" id="WP_190419344.1">
    <property type="nucleotide sequence ID" value="NZ_JAMPKK010000030.1"/>
</dbReference>
<comment type="caution">
    <text evidence="2">The sequence shown here is derived from an EMBL/GenBank/DDBJ whole genome shotgun (WGS) entry which is preliminary data.</text>
</comment>
<gene>
    <name evidence="2" type="ORF">NDI37_14520</name>
</gene>
<dbReference type="Gene3D" id="3.40.50.620">
    <property type="entry name" value="HUPs"/>
    <property type="match status" value="1"/>
</dbReference>